<keyword evidence="1" id="KW-0472">Membrane</keyword>
<comment type="caution">
    <text evidence="2">The sequence shown here is derived from an EMBL/GenBank/DDBJ whole genome shotgun (WGS) entry which is preliminary data.</text>
</comment>
<proteinExistence type="predicted"/>
<gene>
    <name evidence="2" type="ORF">A2Z11_02060</name>
</gene>
<dbReference type="STRING" id="1802596.A2Z11_02060"/>
<feature type="transmembrane region" description="Helical" evidence="1">
    <location>
        <begin position="6"/>
        <end position="37"/>
    </location>
</feature>
<keyword evidence="1" id="KW-0812">Transmembrane</keyword>
<name>A0A1G1WEL4_9BACT</name>
<feature type="transmembrane region" description="Helical" evidence="1">
    <location>
        <begin position="44"/>
        <end position="75"/>
    </location>
</feature>
<dbReference type="EMBL" id="MHCS01000035">
    <property type="protein sequence ID" value="OGY25920.1"/>
    <property type="molecule type" value="Genomic_DNA"/>
</dbReference>
<evidence type="ECO:0000313" key="3">
    <source>
        <dbReference type="Proteomes" id="UP000176389"/>
    </source>
</evidence>
<protein>
    <submittedName>
        <fullName evidence="2">Uncharacterized protein</fullName>
    </submittedName>
</protein>
<keyword evidence="1" id="KW-1133">Transmembrane helix</keyword>
<dbReference type="Proteomes" id="UP000176389">
    <property type="component" value="Unassembled WGS sequence"/>
</dbReference>
<accession>A0A1G1WEL4</accession>
<reference evidence="2 3" key="1">
    <citation type="journal article" date="2016" name="Nat. Commun.">
        <title>Thousands of microbial genomes shed light on interconnected biogeochemical processes in an aquifer system.</title>
        <authorList>
            <person name="Anantharaman K."/>
            <person name="Brown C.T."/>
            <person name="Hug L.A."/>
            <person name="Sharon I."/>
            <person name="Castelle C.J."/>
            <person name="Probst A.J."/>
            <person name="Thomas B.C."/>
            <person name="Singh A."/>
            <person name="Wilkins M.J."/>
            <person name="Karaoz U."/>
            <person name="Brodie E.L."/>
            <person name="Williams K.H."/>
            <person name="Hubbard S.S."/>
            <person name="Banfield J.F."/>
        </authorList>
    </citation>
    <scope>NUCLEOTIDE SEQUENCE [LARGE SCALE GENOMIC DNA]</scope>
</reference>
<dbReference type="AlphaFoldDB" id="A0A1G1WEL4"/>
<organism evidence="2 3">
    <name type="scientific">Candidatus Woykebacteria bacterium RBG_16_43_9</name>
    <dbReference type="NCBI Taxonomy" id="1802596"/>
    <lineage>
        <taxon>Bacteria</taxon>
        <taxon>Candidatus Woykeibacteriota</taxon>
    </lineage>
</organism>
<sequence>MSSVATFLVLLIFLTLLQMTFWPVAFGLIAILIWYLLKGSQYTLFYILIFSTMLGLIANIPIWIVFLATVVSFYLFVGARQVLPARFVTSVVLILASIFTWEISTLFFTRLFSV</sequence>
<evidence type="ECO:0000256" key="1">
    <source>
        <dbReference type="SAM" id="Phobius"/>
    </source>
</evidence>
<feature type="transmembrane region" description="Helical" evidence="1">
    <location>
        <begin position="87"/>
        <end position="108"/>
    </location>
</feature>
<evidence type="ECO:0000313" key="2">
    <source>
        <dbReference type="EMBL" id="OGY25920.1"/>
    </source>
</evidence>